<dbReference type="InterPro" id="IPR050596">
    <property type="entry name" value="AspAT/PAT-like"/>
</dbReference>
<comment type="cofactor">
    <cofactor evidence="1 7">
        <name>pyridoxal 5'-phosphate</name>
        <dbReference type="ChEBI" id="CHEBI:597326"/>
    </cofactor>
</comment>
<evidence type="ECO:0000256" key="4">
    <source>
        <dbReference type="ARBA" id="ARBA00022679"/>
    </source>
</evidence>
<dbReference type="SUPFAM" id="SSF53383">
    <property type="entry name" value="PLP-dependent transferases"/>
    <property type="match status" value="1"/>
</dbReference>
<reference evidence="9 10" key="1">
    <citation type="submission" date="2018-03" db="EMBL/GenBank/DDBJ databases">
        <title>Rhodobacter veldkampii.</title>
        <authorList>
            <person name="Meyer T.E."/>
            <person name="Miller S."/>
            <person name="Lodha T."/>
            <person name="Gandham S."/>
            <person name="Chintalapati S."/>
            <person name="Chintalapati V.R."/>
        </authorList>
    </citation>
    <scope>NUCLEOTIDE SEQUENCE [LARGE SCALE GENOMIC DNA]</scope>
    <source>
        <strain evidence="9 10">DSM 11550</strain>
    </source>
</reference>
<gene>
    <name evidence="9" type="ORF">C5F46_02050</name>
</gene>
<proteinExistence type="inferred from homology"/>
<evidence type="ECO:0000313" key="9">
    <source>
        <dbReference type="EMBL" id="PTE18963.1"/>
    </source>
</evidence>
<comment type="catalytic activity">
    <reaction evidence="6">
        <text>L-aspartate + 2-oxoglutarate = oxaloacetate + L-glutamate</text>
        <dbReference type="Rhea" id="RHEA:21824"/>
        <dbReference type="ChEBI" id="CHEBI:16452"/>
        <dbReference type="ChEBI" id="CHEBI:16810"/>
        <dbReference type="ChEBI" id="CHEBI:29985"/>
        <dbReference type="ChEBI" id="CHEBI:29991"/>
        <dbReference type="EC" id="2.6.1.1"/>
    </reaction>
</comment>
<dbReference type="PROSITE" id="PS00105">
    <property type="entry name" value="AA_TRANSFER_CLASS_1"/>
    <property type="match status" value="1"/>
</dbReference>
<keyword evidence="10" id="KW-1185">Reference proteome</keyword>
<dbReference type="Gene3D" id="3.40.640.10">
    <property type="entry name" value="Type I PLP-dependent aspartate aminotransferase-like (Major domain)"/>
    <property type="match status" value="1"/>
</dbReference>
<evidence type="ECO:0000256" key="2">
    <source>
        <dbReference type="ARBA" id="ARBA00007441"/>
    </source>
</evidence>
<dbReference type="Pfam" id="PF00155">
    <property type="entry name" value="Aminotran_1_2"/>
    <property type="match status" value="1"/>
</dbReference>
<dbReference type="GO" id="GO:0006520">
    <property type="term" value="P:amino acid metabolic process"/>
    <property type="evidence" value="ECO:0007669"/>
    <property type="project" value="InterPro"/>
</dbReference>
<evidence type="ECO:0000256" key="5">
    <source>
        <dbReference type="ARBA" id="ARBA00022898"/>
    </source>
</evidence>
<protein>
    <recommendedName>
        <fullName evidence="7">Aminotransferase</fullName>
        <ecNumber evidence="7">2.6.1.-</ecNumber>
    </recommendedName>
</protein>
<dbReference type="AlphaFoldDB" id="A0A2T4JM75"/>
<keyword evidence="5" id="KW-0663">Pyridoxal phosphate</keyword>
<dbReference type="InterPro" id="IPR004838">
    <property type="entry name" value="NHTrfase_class1_PyrdxlP-BS"/>
</dbReference>
<evidence type="ECO:0000256" key="6">
    <source>
        <dbReference type="ARBA" id="ARBA00049185"/>
    </source>
</evidence>
<evidence type="ECO:0000259" key="8">
    <source>
        <dbReference type="Pfam" id="PF00155"/>
    </source>
</evidence>
<keyword evidence="3 7" id="KW-0032">Aminotransferase</keyword>
<dbReference type="EC" id="2.6.1.-" evidence="7"/>
<dbReference type="OrthoDB" id="9763453at2"/>
<evidence type="ECO:0000256" key="1">
    <source>
        <dbReference type="ARBA" id="ARBA00001933"/>
    </source>
</evidence>
<evidence type="ECO:0000256" key="3">
    <source>
        <dbReference type="ARBA" id="ARBA00022576"/>
    </source>
</evidence>
<dbReference type="RefSeq" id="WP_107323701.1">
    <property type="nucleotide sequence ID" value="NZ_NHSP01000104.1"/>
</dbReference>
<keyword evidence="4 7" id="KW-0808">Transferase</keyword>
<dbReference type="GO" id="GO:0004069">
    <property type="term" value="F:L-aspartate:2-oxoglutarate aminotransferase activity"/>
    <property type="evidence" value="ECO:0007669"/>
    <property type="project" value="UniProtKB-EC"/>
</dbReference>
<accession>A0A2T4JM75</accession>
<name>A0A2T4JM75_9RHOB</name>
<dbReference type="GO" id="GO:0030170">
    <property type="term" value="F:pyridoxal phosphate binding"/>
    <property type="evidence" value="ECO:0007669"/>
    <property type="project" value="InterPro"/>
</dbReference>
<dbReference type="PANTHER" id="PTHR46383">
    <property type="entry name" value="ASPARTATE AMINOTRANSFERASE"/>
    <property type="match status" value="1"/>
</dbReference>
<dbReference type="InterPro" id="IPR015421">
    <property type="entry name" value="PyrdxlP-dep_Trfase_major"/>
</dbReference>
<evidence type="ECO:0000256" key="7">
    <source>
        <dbReference type="RuleBase" id="RU000481"/>
    </source>
</evidence>
<dbReference type="EMBL" id="PZKF01000003">
    <property type="protein sequence ID" value="PTE18963.1"/>
    <property type="molecule type" value="Genomic_DNA"/>
</dbReference>
<dbReference type="InterPro" id="IPR015424">
    <property type="entry name" value="PyrdxlP-dep_Trfase"/>
</dbReference>
<dbReference type="PANTHER" id="PTHR46383:SF1">
    <property type="entry name" value="ASPARTATE AMINOTRANSFERASE"/>
    <property type="match status" value="1"/>
</dbReference>
<dbReference type="CDD" id="cd00609">
    <property type="entry name" value="AAT_like"/>
    <property type="match status" value="1"/>
</dbReference>
<sequence length="390" mass="40856">MKIADRISHITGGSADGWGVYYRARDLIAAGERVANLTIGEPDIKTDPAILEAMAASAASGNTGYTVGPGQEPLRREIAARVQARTGVPTNWRNVVVTPGGQAALFAVHMALLDAGDVGLYCAPFYPTYPGTIRATGAKAVAVPTRSDRAFQPEAAEIEARAAGARTLLINTPNNPTGVIYSTDTVAQIAAACVARDLWLISDEVYDTQVWNGAHVSPRALPGMAERVVVIGSMSKSHAMTGSRIGWIVAPEPVAEAVAVLATNTTYGVSGFVQDAALFALRQGAAFEAAIAAPFHRRRDIVARGLGNSPAVRLIPPEGAMYVMVDIRATGLSGAEFAHRLLEQEQIAVMPGESFGAPAAGHLRIALTLEDGALEAALARLRGFAEALRG</sequence>
<dbReference type="InterPro" id="IPR004839">
    <property type="entry name" value="Aminotransferase_I/II_large"/>
</dbReference>
<evidence type="ECO:0000313" key="10">
    <source>
        <dbReference type="Proteomes" id="UP000241899"/>
    </source>
</evidence>
<organism evidence="9 10">
    <name type="scientific">Phaeovulum veldkampii DSM 11550</name>
    <dbReference type="NCBI Taxonomy" id="1185920"/>
    <lineage>
        <taxon>Bacteria</taxon>
        <taxon>Pseudomonadati</taxon>
        <taxon>Pseudomonadota</taxon>
        <taxon>Alphaproteobacteria</taxon>
        <taxon>Rhodobacterales</taxon>
        <taxon>Paracoccaceae</taxon>
        <taxon>Phaeovulum</taxon>
    </lineage>
</organism>
<dbReference type="Proteomes" id="UP000241899">
    <property type="component" value="Unassembled WGS sequence"/>
</dbReference>
<feature type="domain" description="Aminotransferase class I/classII large" evidence="8">
    <location>
        <begin position="34"/>
        <end position="381"/>
    </location>
</feature>
<comment type="caution">
    <text evidence="9">The sequence shown here is derived from an EMBL/GenBank/DDBJ whole genome shotgun (WGS) entry which is preliminary data.</text>
</comment>
<comment type="similarity">
    <text evidence="2 7">Belongs to the class-I pyridoxal-phosphate-dependent aminotransferase family.</text>
</comment>